<dbReference type="Proteomes" id="UP000399692">
    <property type="component" value="Unassembled WGS sequence"/>
</dbReference>
<reference evidence="2 3" key="1">
    <citation type="submission" date="2019-09" db="EMBL/GenBank/DDBJ databases">
        <authorList>
            <person name="Chandra G."/>
            <person name="Truman W A."/>
        </authorList>
    </citation>
    <scope>NUCLEOTIDE SEQUENCE [LARGE SCALE GENOMIC DNA]</scope>
    <source>
        <strain evidence="2">PS631</strain>
    </source>
</reference>
<dbReference type="InterPro" id="IPR001509">
    <property type="entry name" value="Epimerase_deHydtase"/>
</dbReference>
<dbReference type="PANTHER" id="PTHR43245">
    <property type="entry name" value="BIFUNCTIONAL POLYMYXIN RESISTANCE PROTEIN ARNA"/>
    <property type="match status" value="1"/>
</dbReference>
<dbReference type="EC" id="1.1.1.271" evidence="2"/>
<sequence>MKSLVIGSTSTLGKAIAQALTRHGPVQLAGRREANIVFDLSRLDSPVCEQSFDVVVHAAADFGGAEPDDLVRAEQVNSVGALAACRLAEQCGARHFILLSSRWAAHQAQDPYYGIYALSKRHAEEVVSLYCQSRGMALTILRISQVYDSQAQCRIHQPLLYAIADSAAAGNTVKLYGSNDPRRNYLHVDDLAEICARVAEQRVEGLHNCGHPEDPRLSQIARAAFEAFGQPVDVQFLPDRADIPDLPMFACAHALFERIGYAPKVDIRRGFELMRAQRGMHG</sequence>
<evidence type="ECO:0000313" key="2">
    <source>
        <dbReference type="EMBL" id="VVM63829.1"/>
    </source>
</evidence>
<dbReference type="CDD" id="cd08946">
    <property type="entry name" value="SDR_e"/>
    <property type="match status" value="1"/>
</dbReference>
<gene>
    <name evidence="2" type="primary">fcl</name>
    <name evidence="2" type="ORF">PS631_01431</name>
</gene>
<protein>
    <submittedName>
        <fullName evidence="2">GDP-L-fucose synthase</fullName>
        <ecNumber evidence="2">1.1.1.271</ecNumber>
    </submittedName>
</protein>
<organism evidence="2 3">
    <name type="scientific">Pseudomonas fluorescens</name>
    <dbReference type="NCBI Taxonomy" id="294"/>
    <lineage>
        <taxon>Bacteria</taxon>
        <taxon>Pseudomonadati</taxon>
        <taxon>Pseudomonadota</taxon>
        <taxon>Gammaproteobacteria</taxon>
        <taxon>Pseudomonadales</taxon>
        <taxon>Pseudomonadaceae</taxon>
        <taxon>Pseudomonas</taxon>
    </lineage>
</organism>
<name>A0A5E6R5T9_PSEFL</name>
<proteinExistence type="predicted"/>
<dbReference type="OrthoDB" id="5295702at2"/>
<dbReference type="GO" id="GO:0050577">
    <property type="term" value="F:GDP-L-fucose synthase activity"/>
    <property type="evidence" value="ECO:0007669"/>
    <property type="project" value="UniProtKB-EC"/>
</dbReference>
<feature type="domain" description="NAD-dependent epimerase/dehydratase" evidence="1">
    <location>
        <begin position="4"/>
        <end position="207"/>
    </location>
</feature>
<dbReference type="InterPro" id="IPR050177">
    <property type="entry name" value="Lipid_A_modif_metabolic_enz"/>
</dbReference>
<dbReference type="RefSeq" id="WP_150569782.1">
    <property type="nucleotide sequence ID" value="NZ_CABVHC010000034.1"/>
</dbReference>
<evidence type="ECO:0000313" key="3">
    <source>
        <dbReference type="Proteomes" id="UP000399692"/>
    </source>
</evidence>
<dbReference type="AlphaFoldDB" id="A0A5E6R5T9"/>
<dbReference type="Gene3D" id="3.40.50.720">
    <property type="entry name" value="NAD(P)-binding Rossmann-like Domain"/>
    <property type="match status" value="1"/>
</dbReference>
<keyword evidence="2" id="KW-0560">Oxidoreductase</keyword>
<evidence type="ECO:0000259" key="1">
    <source>
        <dbReference type="Pfam" id="PF01370"/>
    </source>
</evidence>
<dbReference type="InterPro" id="IPR036291">
    <property type="entry name" value="NAD(P)-bd_dom_sf"/>
</dbReference>
<dbReference type="Pfam" id="PF01370">
    <property type="entry name" value="Epimerase"/>
    <property type="match status" value="1"/>
</dbReference>
<dbReference type="EMBL" id="CABVHF010000002">
    <property type="protein sequence ID" value="VVM63829.1"/>
    <property type="molecule type" value="Genomic_DNA"/>
</dbReference>
<accession>A0A5E6R5T9</accession>
<dbReference type="SUPFAM" id="SSF51735">
    <property type="entry name" value="NAD(P)-binding Rossmann-fold domains"/>
    <property type="match status" value="1"/>
</dbReference>